<feature type="region of interest" description="Disordered" evidence="1">
    <location>
        <begin position="241"/>
        <end position="274"/>
    </location>
</feature>
<comment type="caution">
    <text evidence="3">The sequence shown here is derived from an EMBL/GenBank/DDBJ whole genome shotgun (WGS) entry which is preliminary data.</text>
</comment>
<evidence type="ECO:0000256" key="1">
    <source>
        <dbReference type="SAM" id="MobiDB-lite"/>
    </source>
</evidence>
<protein>
    <recommendedName>
        <fullName evidence="2">DUF5641 domain-containing protein</fullName>
    </recommendedName>
</protein>
<keyword evidence="4" id="KW-1185">Reference proteome</keyword>
<reference evidence="3 4" key="1">
    <citation type="submission" date="2023-08" db="EMBL/GenBank/DDBJ databases">
        <title>A Necator americanus chromosomal reference genome.</title>
        <authorList>
            <person name="Ilik V."/>
            <person name="Petrzelkova K.J."/>
            <person name="Pardy F."/>
            <person name="Fuh T."/>
            <person name="Niatou-Singa F.S."/>
            <person name="Gouil Q."/>
            <person name="Baker L."/>
            <person name="Ritchie M.E."/>
            <person name="Jex A.R."/>
            <person name="Gazzola D."/>
            <person name="Li H."/>
            <person name="Toshio Fujiwara R."/>
            <person name="Zhan B."/>
            <person name="Aroian R.V."/>
            <person name="Pafco B."/>
            <person name="Schwarz E.M."/>
        </authorList>
    </citation>
    <scope>NUCLEOTIDE SEQUENCE [LARGE SCALE GENOMIC DNA]</scope>
    <source>
        <strain evidence="3 4">Aroian</strain>
        <tissue evidence="3">Whole animal</tissue>
    </source>
</reference>
<evidence type="ECO:0000313" key="4">
    <source>
        <dbReference type="Proteomes" id="UP001303046"/>
    </source>
</evidence>
<dbReference type="Pfam" id="PF18701">
    <property type="entry name" value="DUF5641"/>
    <property type="match status" value="1"/>
</dbReference>
<sequence length="274" mass="29996">MLSELQVIQALGSSNRITEQFWQQWQQQYLTSLREKHLRDVTTKRGSRIPPKEGQVVLICDALQSRYTWKMGRVDGLIRNNEGTVREASVLLPSRRRIRRPPNLLVLLELDDVETNEGPEPTLLQQTPGISSETTQETMAGNLPIGTESSRYNLRQTRRLDYSKLTCNLDTVSVMSVTSAAVASVGSTTAGVLQSTSQNGGIQSRKFSSSDVIISLNIRQCIGILHGQRRFGQLLRNGTYSTGGTGGRTPQPSGAISASIATESEQGPNQGGPE</sequence>
<organism evidence="3 4">
    <name type="scientific">Necator americanus</name>
    <name type="common">Human hookworm</name>
    <dbReference type="NCBI Taxonomy" id="51031"/>
    <lineage>
        <taxon>Eukaryota</taxon>
        <taxon>Metazoa</taxon>
        <taxon>Ecdysozoa</taxon>
        <taxon>Nematoda</taxon>
        <taxon>Chromadorea</taxon>
        <taxon>Rhabditida</taxon>
        <taxon>Rhabditina</taxon>
        <taxon>Rhabditomorpha</taxon>
        <taxon>Strongyloidea</taxon>
        <taxon>Ancylostomatidae</taxon>
        <taxon>Bunostominae</taxon>
        <taxon>Necator</taxon>
    </lineage>
</organism>
<proteinExistence type="predicted"/>
<gene>
    <name evidence="3" type="primary">Necator_chrX.g25427</name>
    <name evidence="3" type="ORF">RB195_025261</name>
</gene>
<dbReference type="EMBL" id="JAVFWL010000006">
    <property type="protein sequence ID" value="KAK6765258.1"/>
    <property type="molecule type" value="Genomic_DNA"/>
</dbReference>
<feature type="domain" description="DUF5641" evidence="2">
    <location>
        <begin position="15"/>
        <end position="106"/>
    </location>
</feature>
<evidence type="ECO:0000313" key="3">
    <source>
        <dbReference type="EMBL" id="KAK6765258.1"/>
    </source>
</evidence>
<name>A0ABR1ERS4_NECAM</name>
<evidence type="ECO:0000259" key="2">
    <source>
        <dbReference type="Pfam" id="PF18701"/>
    </source>
</evidence>
<accession>A0ABR1ERS4</accession>
<dbReference type="InterPro" id="IPR040676">
    <property type="entry name" value="DUF5641"/>
</dbReference>
<feature type="compositionally biased region" description="Polar residues" evidence="1">
    <location>
        <begin position="250"/>
        <end position="268"/>
    </location>
</feature>
<dbReference type="Proteomes" id="UP001303046">
    <property type="component" value="Unassembled WGS sequence"/>
</dbReference>